<feature type="compositionally biased region" description="Pro residues" evidence="1">
    <location>
        <begin position="17"/>
        <end position="31"/>
    </location>
</feature>
<accession>X0TLY1</accession>
<dbReference type="AlphaFoldDB" id="X0TLY1"/>
<evidence type="ECO:0000256" key="1">
    <source>
        <dbReference type="SAM" id="MobiDB-lite"/>
    </source>
</evidence>
<organism evidence="2">
    <name type="scientific">marine sediment metagenome</name>
    <dbReference type="NCBI Taxonomy" id="412755"/>
    <lineage>
        <taxon>unclassified sequences</taxon>
        <taxon>metagenomes</taxon>
        <taxon>ecological metagenomes</taxon>
    </lineage>
</organism>
<comment type="caution">
    <text evidence="2">The sequence shown here is derived from an EMBL/GenBank/DDBJ whole genome shotgun (WGS) entry which is preliminary data.</text>
</comment>
<evidence type="ECO:0000313" key="2">
    <source>
        <dbReference type="EMBL" id="GAF94553.1"/>
    </source>
</evidence>
<gene>
    <name evidence="2" type="ORF">S01H1_26094</name>
</gene>
<feature type="region of interest" description="Disordered" evidence="1">
    <location>
        <begin position="1"/>
        <end position="31"/>
    </location>
</feature>
<feature type="non-terminal residue" evidence="2">
    <location>
        <position position="31"/>
    </location>
</feature>
<name>X0TLY1_9ZZZZ</name>
<reference evidence="2" key="1">
    <citation type="journal article" date="2014" name="Front. Microbiol.">
        <title>High frequency of phylogenetically diverse reductive dehalogenase-homologous genes in deep subseafloor sedimentary metagenomes.</title>
        <authorList>
            <person name="Kawai M."/>
            <person name="Futagami T."/>
            <person name="Toyoda A."/>
            <person name="Takaki Y."/>
            <person name="Nishi S."/>
            <person name="Hori S."/>
            <person name="Arai W."/>
            <person name="Tsubouchi T."/>
            <person name="Morono Y."/>
            <person name="Uchiyama I."/>
            <person name="Ito T."/>
            <person name="Fujiyama A."/>
            <person name="Inagaki F."/>
            <person name="Takami H."/>
        </authorList>
    </citation>
    <scope>NUCLEOTIDE SEQUENCE</scope>
    <source>
        <strain evidence="2">Expedition CK06-06</strain>
    </source>
</reference>
<proteinExistence type="predicted"/>
<dbReference type="EMBL" id="BARS01015803">
    <property type="protein sequence ID" value="GAF94553.1"/>
    <property type="molecule type" value="Genomic_DNA"/>
</dbReference>
<protein>
    <submittedName>
        <fullName evidence="2">Uncharacterized protein</fullName>
    </submittedName>
</protein>
<sequence length="31" mass="3212">MRSNIAYPGAPGSMVNPHPPNNNGPTVPKPV</sequence>